<dbReference type="EMBL" id="BARW01034382">
    <property type="protein sequence ID" value="GAJ05825.1"/>
    <property type="molecule type" value="Genomic_DNA"/>
</dbReference>
<organism evidence="1">
    <name type="scientific">marine sediment metagenome</name>
    <dbReference type="NCBI Taxonomy" id="412755"/>
    <lineage>
        <taxon>unclassified sequences</taxon>
        <taxon>metagenomes</taxon>
        <taxon>ecological metagenomes</taxon>
    </lineage>
</organism>
<gene>
    <name evidence="1" type="ORF">S12H4_53904</name>
</gene>
<sequence>MVDKMIIIYDFNGYKDPKIKDVKLNRINGYKTIITKEGKEEMAEEYKLKNLKGSDAKRILEIADQEDIDVEAIIDFIKKLKGVKKMSKEETDEERFSEEEKKVEEFMAKPENKGVSYRDAVLKVLDRTEPKPKKEFTA</sequence>
<name>X1VFT9_9ZZZZ</name>
<dbReference type="AlphaFoldDB" id="X1VFT9"/>
<proteinExistence type="predicted"/>
<feature type="non-terminal residue" evidence="1">
    <location>
        <position position="138"/>
    </location>
</feature>
<comment type="caution">
    <text evidence="1">The sequence shown here is derived from an EMBL/GenBank/DDBJ whole genome shotgun (WGS) entry which is preliminary data.</text>
</comment>
<accession>X1VFT9</accession>
<reference evidence="1" key="1">
    <citation type="journal article" date="2014" name="Front. Microbiol.">
        <title>High frequency of phylogenetically diverse reductive dehalogenase-homologous genes in deep subseafloor sedimentary metagenomes.</title>
        <authorList>
            <person name="Kawai M."/>
            <person name="Futagami T."/>
            <person name="Toyoda A."/>
            <person name="Takaki Y."/>
            <person name="Nishi S."/>
            <person name="Hori S."/>
            <person name="Arai W."/>
            <person name="Tsubouchi T."/>
            <person name="Morono Y."/>
            <person name="Uchiyama I."/>
            <person name="Ito T."/>
            <person name="Fujiyama A."/>
            <person name="Inagaki F."/>
            <person name="Takami H."/>
        </authorList>
    </citation>
    <scope>NUCLEOTIDE SEQUENCE</scope>
    <source>
        <strain evidence="1">Expedition CK06-06</strain>
    </source>
</reference>
<evidence type="ECO:0000313" key="1">
    <source>
        <dbReference type="EMBL" id="GAJ05825.1"/>
    </source>
</evidence>
<protein>
    <submittedName>
        <fullName evidence="1">Uncharacterized protein</fullName>
    </submittedName>
</protein>